<evidence type="ECO:0000313" key="3">
    <source>
        <dbReference type="EMBL" id="MFC7296260.1"/>
    </source>
</evidence>
<proteinExistence type="predicted"/>
<evidence type="ECO:0000259" key="2">
    <source>
        <dbReference type="Pfam" id="PF08348"/>
    </source>
</evidence>
<name>A0ABW2IYD4_9GAMM</name>
<reference evidence="4" key="1">
    <citation type="journal article" date="2019" name="Int. J. Syst. Evol. Microbiol.">
        <title>The Global Catalogue of Microorganisms (GCM) 10K type strain sequencing project: providing services to taxonomists for standard genome sequencing and annotation.</title>
        <authorList>
            <consortium name="The Broad Institute Genomics Platform"/>
            <consortium name="The Broad Institute Genome Sequencing Center for Infectious Disease"/>
            <person name="Wu L."/>
            <person name="Ma J."/>
        </authorList>
    </citation>
    <scope>NUCLEOTIDE SEQUENCE [LARGE SCALE GENOMIC DNA]</scope>
    <source>
        <strain evidence="4">CCUG 60559</strain>
    </source>
</reference>
<accession>A0ABW2IYD4</accession>
<gene>
    <name evidence="3" type="ORF">ACFQQA_16195</name>
</gene>
<feature type="domain" description="YheO-like" evidence="2">
    <location>
        <begin position="140"/>
        <end position="249"/>
    </location>
</feature>
<keyword evidence="1" id="KW-0812">Transmembrane</keyword>
<keyword evidence="1" id="KW-0472">Membrane</keyword>
<dbReference type="Proteomes" id="UP001596506">
    <property type="component" value="Unassembled WGS sequence"/>
</dbReference>
<protein>
    <submittedName>
        <fullName evidence="3">PAS domain-containing protein</fullName>
    </submittedName>
</protein>
<organism evidence="3 4">
    <name type="scientific">Marinobacter aromaticivorans</name>
    <dbReference type="NCBI Taxonomy" id="1494078"/>
    <lineage>
        <taxon>Bacteria</taxon>
        <taxon>Pseudomonadati</taxon>
        <taxon>Pseudomonadota</taxon>
        <taxon>Gammaproteobacteria</taxon>
        <taxon>Pseudomonadales</taxon>
        <taxon>Marinobacteraceae</taxon>
        <taxon>Marinobacter</taxon>
    </lineage>
</organism>
<dbReference type="PANTHER" id="PTHR35568">
    <property type="entry name" value="TRANSCRIPTIONAL REGULATOR DAUR"/>
    <property type="match status" value="1"/>
</dbReference>
<dbReference type="PANTHER" id="PTHR35568:SF1">
    <property type="entry name" value="TRANSCRIPTIONAL REGULATOR DAUR"/>
    <property type="match status" value="1"/>
</dbReference>
<evidence type="ECO:0000256" key="1">
    <source>
        <dbReference type="SAM" id="Phobius"/>
    </source>
</evidence>
<keyword evidence="1" id="KW-1133">Transmembrane helix</keyword>
<evidence type="ECO:0000313" key="4">
    <source>
        <dbReference type="Proteomes" id="UP001596506"/>
    </source>
</evidence>
<keyword evidence="4" id="KW-1185">Reference proteome</keyword>
<comment type="caution">
    <text evidence="3">The sequence shown here is derived from an EMBL/GenBank/DDBJ whole genome shotgun (WGS) entry which is preliminary data.</text>
</comment>
<dbReference type="EMBL" id="JBHTBD010000009">
    <property type="protein sequence ID" value="MFC7296260.1"/>
    <property type="molecule type" value="Genomic_DNA"/>
</dbReference>
<dbReference type="RefSeq" id="WP_100689756.1">
    <property type="nucleotide sequence ID" value="NZ_JBHTBD010000009.1"/>
</dbReference>
<dbReference type="Pfam" id="PF08348">
    <property type="entry name" value="PAS_6"/>
    <property type="match status" value="1"/>
</dbReference>
<feature type="transmembrane region" description="Helical" evidence="1">
    <location>
        <begin position="6"/>
        <end position="28"/>
    </location>
</feature>
<dbReference type="InterPro" id="IPR013559">
    <property type="entry name" value="YheO"/>
</dbReference>
<dbReference type="InterPro" id="IPR039446">
    <property type="entry name" value="DauR-like"/>
</dbReference>
<sequence>MQPFAIRTIISAVIPAVLVVILLALLIAQQFQGHRISHSHDPLVPLSGTPLSALPDLYPVKSTNGVLNLDIDKLNQAVMHLLSQNNPKAAADLIYIVQANNTLLMLDHDNKVRFFELVEKYHYEDILEIRKHKDAVFSVYTDIVNGIGRTFAGTGVEIVLHDTRNPLASIIAIQNPISGRRLGDSTTNFGLELIREYAVGKSRGVSFISYGLTLADGRDVKSSTIPIYDPRFGLIGFICMNIDVSKLDEPQSQAALSFLENFAAVNENTKINELIDHSKRNG</sequence>